<proteinExistence type="predicted"/>
<accession>A0ABW5B2V4</accession>
<dbReference type="RefSeq" id="WP_380800148.1">
    <property type="nucleotide sequence ID" value="NZ_JBHUIV010000006.1"/>
</dbReference>
<evidence type="ECO:0000313" key="2">
    <source>
        <dbReference type="Proteomes" id="UP001597414"/>
    </source>
</evidence>
<comment type="caution">
    <text evidence="1">The sequence shown here is derived from an EMBL/GenBank/DDBJ whole genome shotgun (WGS) entry which is preliminary data.</text>
</comment>
<evidence type="ECO:0000313" key="1">
    <source>
        <dbReference type="EMBL" id="MFD2200443.1"/>
    </source>
</evidence>
<protein>
    <submittedName>
        <fullName evidence="1">Uncharacterized protein</fullName>
    </submittedName>
</protein>
<gene>
    <name evidence="1" type="ORF">ACFSKV_02620</name>
</gene>
<dbReference type="Proteomes" id="UP001597414">
    <property type="component" value="Unassembled WGS sequence"/>
</dbReference>
<keyword evidence="2" id="KW-1185">Reference proteome</keyword>
<reference evidence="2" key="1">
    <citation type="journal article" date="2019" name="Int. J. Syst. Evol. Microbiol.">
        <title>The Global Catalogue of Microorganisms (GCM) 10K type strain sequencing project: providing services to taxonomists for standard genome sequencing and annotation.</title>
        <authorList>
            <consortium name="The Broad Institute Genomics Platform"/>
            <consortium name="The Broad Institute Genome Sequencing Center for Infectious Disease"/>
            <person name="Wu L."/>
            <person name="Ma J."/>
        </authorList>
    </citation>
    <scope>NUCLEOTIDE SEQUENCE [LARGE SCALE GENOMIC DNA]</scope>
    <source>
        <strain evidence="2">KCTC 19812</strain>
    </source>
</reference>
<sequence length="344" mass="40047">MIVVILLPNLALAQDSQLFENDDVLEITLSGDLDGLFKNRSGEAKYFELNLIYQDSENQRINIPLKGRTRGKFRRKTGICKYPPILLNFNKEGVKNTLFEGQDKLKLVMPCKGDKYVLNEYFTYKIYNLLTDYSFRVRLLKVNLEDSDPKSKKEEIFYAFVLEEEEQMAERNNMVALGQDLIRPNDLYPAEFLKMTLFQFLIGNTDWSVQYRQNIKLLKNESNGLMIGVPYDFDHAGIVSAPYAKPAEELLLRDTKERRYRGYCIPNMASFDEVFAFFNDKKEDIYAIYTKNSFLEESYIKSTIKFLDEFYKTINNPKYAQTAMQYPCDPDGTGNVVIKGLREN</sequence>
<name>A0ABW5B2V4_9BACT</name>
<organism evidence="1 2">
    <name type="scientific">Shivajiella indica</name>
    <dbReference type="NCBI Taxonomy" id="872115"/>
    <lineage>
        <taxon>Bacteria</taxon>
        <taxon>Pseudomonadati</taxon>
        <taxon>Bacteroidota</taxon>
        <taxon>Cytophagia</taxon>
        <taxon>Cytophagales</taxon>
        <taxon>Cyclobacteriaceae</taxon>
        <taxon>Shivajiella</taxon>
    </lineage>
</organism>
<dbReference type="EMBL" id="JBHUIV010000006">
    <property type="protein sequence ID" value="MFD2200443.1"/>
    <property type="molecule type" value="Genomic_DNA"/>
</dbReference>